<dbReference type="EMBL" id="BEGY01000053">
    <property type="protein sequence ID" value="GAX80478.1"/>
    <property type="molecule type" value="Genomic_DNA"/>
</dbReference>
<feature type="chain" id="PRO_5012852080" description="DUF7906 domain-containing protein" evidence="2">
    <location>
        <begin position="24"/>
        <end position="710"/>
    </location>
</feature>
<evidence type="ECO:0000259" key="3">
    <source>
        <dbReference type="Pfam" id="PF25483"/>
    </source>
</evidence>
<feature type="signal peptide" evidence="2">
    <location>
        <begin position="1"/>
        <end position="23"/>
    </location>
</feature>
<dbReference type="Proteomes" id="UP000232323">
    <property type="component" value="Unassembled WGS sequence"/>
</dbReference>
<sequence>MVSPFIKIIYLLTALYFCLRASSESERRMLFVKTRARTLLSQLVLNSSYGRDPFTHLKQTLRQSWRLESHRNISRLKSFFLNVPARIVVAIKLIGFVGPDSLQSGTPLSTDLLHKHLETLQRDLHAVVLQPEIQHLAVQPSIDFEVSHLGVGVAQQINHEMNRAMEAEKARPGWNQHEEIQLNYQTLDRVIEEQEQISQGMFQASKGEGKTSWTVYLINPKPLSLGDKQLSYVYTYEDPGLEKLPVSKSCPGSLYVSSSLPYLWVDIRAGPCIYGPVGGHRGQVTPHSFPHPMFYKSDMVTKAIVPDLAAMVWSACQHMAWPPMLHKEVDTRENLHIQIIHMYDSLAPPPDRLDQLAIQTTLRNALTTEVLKSIEVSEAWISFAHCDACVNSYTMALKLHTAQDDGKAFHQSRTVKVLDRLAVHTALTEHKDDIMAYAGLHFAEDRSKRVFPVFVFDISEGGPHGILIDGAVKATAFSDMAVAVSSQAEAVSSHFMCKYSKIKPPAGEVTREILAAILSAVWAVPDPAVHYSAGSGQGEDYRWSVGNTPFGPLSHRMTLTAPLIQAAKRNTVVSLMEKLIKRITQLLDAFEVMSFNGRLDQDSLRDQRDDFIIRITMAEYKLEEAGKMLGKWNVGDASRMIRSMIYDVNALESMARKLSRKVNGQMLCEGKTSVLSVWWAPVGAVLAWPLAVWVRTRLRSVYSSKQGKIY</sequence>
<feature type="transmembrane region" description="Helical" evidence="1">
    <location>
        <begin position="675"/>
        <end position="694"/>
    </location>
</feature>
<keyword evidence="1" id="KW-0472">Membrane</keyword>
<reference evidence="4 5" key="1">
    <citation type="submission" date="2017-08" db="EMBL/GenBank/DDBJ databases">
        <title>Acidophilic green algal genome provides insights into adaptation to an acidic environment.</title>
        <authorList>
            <person name="Hirooka S."/>
            <person name="Hirose Y."/>
            <person name="Kanesaki Y."/>
            <person name="Higuchi S."/>
            <person name="Fujiwara T."/>
            <person name="Onuma R."/>
            <person name="Era A."/>
            <person name="Ohbayashi R."/>
            <person name="Uzuka A."/>
            <person name="Nozaki H."/>
            <person name="Yoshikawa H."/>
            <person name="Miyagishima S.Y."/>
        </authorList>
    </citation>
    <scope>NUCLEOTIDE SEQUENCE [LARGE SCALE GENOMIC DNA]</scope>
    <source>
        <strain evidence="4 5">NIES-2499</strain>
    </source>
</reference>
<evidence type="ECO:0000256" key="1">
    <source>
        <dbReference type="SAM" id="Phobius"/>
    </source>
</evidence>
<dbReference type="PANTHER" id="PTHR31515:SF4">
    <property type="entry name" value="TRANSMEMBRANE PROTEIN"/>
    <property type="match status" value="1"/>
</dbReference>
<name>A0A250XBM4_9CHLO</name>
<comment type="caution">
    <text evidence="4">The sequence shown here is derived from an EMBL/GenBank/DDBJ whole genome shotgun (WGS) entry which is preliminary data.</text>
</comment>
<evidence type="ECO:0000313" key="5">
    <source>
        <dbReference type="Proteomes" id="UP000232323"/>
    </source>
</evidence>
<keyword evidence="1" id="KW-0812">Transmembrane</keyword>
<dbReference type="AlphaFoldDB" id="A0A250XBM4"/>
<gene>
    <name evidence="4" type="ORF">CEUSTIGMA_g7917.t1</name>
</gene>
<accession>A0A250XBM4</accession>
<keyword evidence="5" id="KW-1185">Reference proteome</keyword>
<proteinExistence type="predicted"/>
<protein>
    <recommendedName>
        <fullName evidence="3">DUF7906 domain-containing protein</fullName>
    </recommendedName>
</protein>
<dbReference type="InterPro" id="IPR057228">
    <property type="entry name" value="DUF7906"/>
</dbReference>
<dbReference type="STRING" id="1157962.A0A250XBM4"/>
<evidence type="ECO:0000313" key="4">
    <source>
        <dbReference type="EMBL" id="GAX80478.1"/>
    </source>
</evidence>
<dbReference type="PANTHER" id="PTHR31515">
    <property type="entry name" value="TRANSMEMBRANE PROTEIN-RELATED"/>
    <property type="match status" value="1"/>
</dbReference>
<feature type="domain" description="DUF7906" evidence="3">
    <location>
        <begin position="86"/>
        <end position="322"/>
    </location>
</feature>
<dbReference type="Pfam" id="PF25483">
    <property type="entry name" value="DUF7906"/>
    <property type="match status" value="1"/>
</dbReference>
<keyword evidence="1" id="KW-1133">Transmembrane helix</keyword>
<organism evidence="4 5">
    <name type="scientific">Chlamydomonas eustigma</name>
    <dbReference type="NCBI Taxonomy" id="1157962"/>
    <lineage>
        <taxon>Eukaryota</taxon>
        <taxon>Viridiplantae</taxon>
        <taxon>Chlorophyta</taxon>
        <taxon>core chlorophytes</taxon>
        <taxon>Chlorophyceae</taxon>
        <taxon>CS clade</taxon>
        <taxon>Chlamydomonadales</taxon>
        <taxon>Chlamydomonadaceae</taxon>
        <taxon>Chlamydomonas</taxon>
    </lineage>
</organism>
<keyword evidence="2" id="KW-0732">Signal</keyword>
<dbReference type="OrthoDB" id="18100at2759"/>
<evidence type="ECO:0000256" key="2">
    <source>
        <dbReference type="SAM" id="SignalP"/>
    </source>
</evidence>